<keyword evidence="3 7" id="KW-0175">Coiled coil</keyword>
<dbReference type="OrthoDB" id="9976382at2759"/>
<dbReference type="InterPro" id="IPR001683">
    <property type="entry name" value="PX_dom"/>
</dbReference>
<evidence type="ECO:0000256" key="3">
    <source>
        <dbReference type="ARBA" id="ARBA00023054"/>
    </source>
</evidence>
<dbReference type="Proteomes" id="UP000799302">
    <property type="component" value="Unassembled WGS sequence"/>
</dbReference>
<reference evidence="10" key="1">
    <citation type="journal article" date="2020" name="Stud. Mycol.">
        <title>101 Dothideomycetes genomes: a test case for predicting lifestyles and emergence of pathogens.</title>
        <authorList>
            <person name="Haridas S."/>
            <person name="Albert R."/>
            <person name="Binder M."/>
            <person name="Bloem J."/>
            <person name="Labutti K."/>
            <person name="Salamov A."/>
            <person name="Andreopoulos B."/>
            <person name="Baker S."/>
            <person name="Barry K."/>
            <person name="Bills G."/>
            <person name="Bluhm B."/>
            <person name="Cannon C."/>
            <person name="Castanera R."/>
            <person name="Culley D."/>
            <person name="Daum C."/>
            <person name="Ezra D."/>
            <person name="Gonzalez J."/>
            <person name="Henrissat B."/>
            <person name="Kuo A."/>
            <person name="Liang C."/>
            <person name="Lipzen A."/>
            <person name="Lutzoni F."/>
            <person name="Magnuson J."/>
            <person name="Mondo S."/>
            <person name="Nolan M."/>
            <person name="Ohm R."/>
            <person name="Pangilinan J."/>
            <person name="Park H.-J."/>
            <person name="Ramirez L."/>
            <person name="Alfaro M."/>
            <person name="Sun H."/>
            <person name="Tritt A."/>
            <person name="Yoshinaga Y."/>
            <person name="Zwiers L.-H."/>
            <person name="Turgeon B."/>
            <person name="Goodwin S."/>
            <person name="Spatafora J."/>
            <person name="Crous P."/>
            <person name="Grigoriev I."/>
        </authorList>
    </citation>
    <scope>NUCLEOTIDE SEQUENCE</scope>
    <source>
        <strain evidence="10">CBS 115976</strain>
    </source>
</reference>
<feature type="compositionally biased region" description="Basic and acidic residues" evidence="8">
    <location>
        <begin position="1"/>
        <end position="11"/>
    </location>
</feature>
<evidence type="ECO:0000256" key="1">
    <source>
        <dbReference type="ARBA" id="ARBA00022448"/>
    </source>
</evidence>
<organism evidence="10 11">
    <name type="scientific">Microthyrium microscopicum</name>
    <dbReference type="NCBI Taxonomy" id="703497"/>
    <lineage>
        <taxon>Eukaryota</taxon>
        <taxon>Fungi</taxon>
        <taxon>Dikarya</taxon>
        <taxon>Ascomycota</taxon>
        <taxon>Pezizomycotina</taxon>
        <taxon>Dothideomycetes</taxon>
        <taxon>Dothideomycetes incertae sedis</taxon>
        <taxon>Microthyriales</taxon>
        <taxon>Microthyriaceae</taxon>
        <taxon>Microthyrium</taxon>
    </lineage>
</organism>
<feature type="region of interest" description="Disordered" evidence="8">
    <location>
        <begin position="461"/>
        <end position="566"/>
    </location>
</feature>
<dbReference type="GO" id="GO:0032266">
    <property type="term" value="F:phosphatidylinositol-3-phosphate binding"/>
    <property type="evidence" value="ECO:0007669"/>
    <property type="project" value="TreeGrafter"/>
</dbReference>
<dbReference type="CDD" id="cd06891">
    <property type="entry name" value="PX_Vps17p"/>
    <property type="match status" value="1"/>
</dbReference>
<dbReference type="InterPro" id="IPR014461">
    <property type="entry name" value="Retromer_complex_Vps17"/>
</dbReference>
<feature type="domain" description="PX" evidence="9">
    <location>
        <begin position="103"/>
        <end position="215"/>
    </location>
</feature>
<feature type="compositionally biased region" description="Basic and acidic residues" evidence="8">
    <location>
        <begin position="501"/>
        <end position="510"/>
    </location>
</feature>
<dbReference type="Gene3D" id="1.20.1270.60">
    <property type="entry name" value="Arfaptin homology (AH) domain/BAR domain"/>
    <property type="match status" value="1"/>
</dbReference>
<dbReference type="SUPFAM" id="SSF64268">
    <property type="entry name" value="PX domain"/>
    <property type="match status" value="1"/>
</dbReference>
<dbReference type="GO" id="GO:0030905">
    <property type="term" value="C:retromer, tubulation complex"/>
    <property type="evidence" value="ECO:0007669"/>
    <property type="project" value="TreeGrafter"/>
</dbReference>
<feature type="region of interest" description="Disordered" evidence="8">
    <location>
        <begin position="1"/>
        <end position="114"/>
    </location>
</feature>
<comment type="subunit">
    <text evidence="6">Component of the retromer complex.</text>
</comment>
<dbReference type="PANTHER" id="PTHR47433">
    <property type="entry name" value="VACUOLAR PROTEIN SORTING-ASSOCIATED PROTEIN 17"/>
    <property type="match status" value="1"/>
</dbReference>
<dbReference type="AlphaFoldDB" id="A0A6A6UQC1"/>
<accession>A0A6A6UQC1</accession>
<dbReference type="Gene3D" id="3.30.1520.10">
    <property type="entry name" value="Phox-like domain"/>
    <property type="match status" value="1"/>
</dbReference>
<dbReference type="EMBL" id="MU004230">
    <property type="protein sequence ID" value="KAF2674472.1"/>
    <property type="molecule type" value="Genomic_DNA"/>
</dbReference>
<dbReference type="GO" id="GO:0005768">
    <property type="term" value="C:endosome"/>
    <property type="evidence" value="ECO:0007669"/>
    <property type="project" value="TreeGrafter"/>
</dbReference>
<evidence type="ECO:0000256" key="6">
    <source>
        <dbReference type="PIRNR" id="PIRNR011791"/>
    </source>
</evidence>
<evidence type="ECO:0000256" key="2">
    <source>
        <dbReference type="ARBA" id="ARBA00022927"/>
    </source>
</evidence>
<evidence type="ECO:0000256" key="5">
    <source>
        <dbReference type="ARBA" id="ARBA00073022"/>
    </source>
</evidence>
<dbReference type="InterPro" id="IPR027267">
    <property type="entry name" value="AH/BAR_dom_sf"/>
</dbReference>
<sequence length="566" mass="63115">MNFSGADDHPEASPWATSPQPNHTTFAAAAAVSPSFPPAQESPELDHSQLDDERPFASPTQDSHHIPDSSEQDAPHPQEPRVQSAPAPTQASAKRQRQERPQYRLQAKVTGLERNGRKDPILKFDVYTNLPKYRTTQYRDVRRTHSEFTKYAEHLMSANPEALVPAVPASATAAGAGTEEDETKVKNNMQRWLNIVCANEILIRDEETQLFVESDFGYSPVVRRKQPATGMRRKVIKQFAPPPDETIELADARPIVKRFYLGTMDAGQKVDKVVKSRRSLGLAESQMGVTLSQMSPQEKHPGLAIAYRKLGATIRAVGDFHLAQGTFEASSLSDPLQYHSSDAFVVKETLTNRQILMRDLITARASTRTKLASAERLRSSSSVKRDKVDDAIAALEEAKRTEEDLDKKTQAVTKNLIGEQRRWFDRTCIMMRSSIREYVIRQIEAERRVLATLESVRPDIRNIDTSGGLSRLGREHHPKIRRSSLASSQGPKGDAWSGVQRRPDGVRRVESGNLAGLPVPEEPDMEETLGRERSSSKSGLKGLVEDDDEDRVDARNAASRLAQTTF</sequence>
<feature type="compositionally biased region" description="Polar residues" evidence="8">
    <location>
        <begin position="15"/>
        <end position="25"/>
    </location>
</feature>
<dbReference type="PANTHER" id="PTHR47433:SF1">
    <property type="entry name" value="VACUOLAR PROTEIN SORTING-ASSOCIATED PROTEIN 17"/>
    <property type="match status" value="1"/>
</dbReference>
<feature type="compositionally biased region" description="Basic and acidic residues" evidence="8">
    <location>
        <begin position="62"/>
        <end position="79"/>
    </location>
</feature>
<comment type="function">
    <text evidence="6">Component of the membrane-associated retromer complex which is essential in endosome-to-Golgi retrograde transport.</text>
</comment>
<feature type="coiled-coil region" evidence="7">
    <location>
        <begin position="388"/>
        <end position="415"/>
    </location>
</feature>
<dbReference type="FunFam" id="3.30.1520.10:FF:000034">
    <property type="entry name" value="Vacuolar protein sorting-associated protein 17"/>
    <property type="match status" value="1"/>
</dbReference>
<dbReference type="InterPro" id="IPR015404">
    <property type="entry name" value="Vps5_C"/>
</dbReference>
<dbReference type="Pfam" id="PF00787">
    <property type="entry name" value="PX"/>
    <property type="match status" value="1"/>
</dbReference>
<dbReference type="FunFam" id="1.20.1270.60:FF:000046">
    <property type="entry name" value="Vacuolar protein sorting-associated protein 17"/>
    <property type="match status" value="1"/>
</dbReference>
<dbReference type="PIRSF" id="PIRSF011791">
    <property type="entry name" value="Vps17"/>
    <property type="match status" value="1"/>
</dbReference>
<evidence type="ECO:0000313" key="11">
    <source>
        <dbReference type="Proteomes" id="UP000799302"/>
    </source>
</evidence>
<protein>
    <recommendedName>
        <fullName evidence="5 6">Vacuolar protein sorting-associated protein 17</fullName>
    </recommendedName>
</protein>
<evidence type="ECO:0000256" key="7">
    <source>
        <dbReference type="SAM" id="Coils"/>
    </source>
</evidence>
<evidence type="ECO:0000256" key="8">
    <source>
        <dbReference type="SAM" id="MobiDB-lite"/>
    </source>
</evidence>
<dbReference type="InterPro" id="IPR053055">
    <property type="entry name" value="VPS17"/>
</dbReference>
<keyword evidence="2 6" id="KW-0653">Protein transport</keyword>
<feature type="compositionally biased region" description="Basic and acidic residues" evidence="8">
    <location>
        <begin position="44"/>
        <end position="55"/>
    </location>
</feature>
<comment type="similarity">
    <text evidence="4 6">Belongs to the VPS17 family.</text>
</comment>
<dbReference type="InterPro" id="IPR037907">
    <property type="entry name" value="Vps17_PX"/>
</dbReference>
<name>A0A6A6UQC1_9PEZI</name>
<dbReference type="SMART" id="SM00312">
    <property type="entry name" value="PX"/>
    <property type="match status" value="1"/>
</dbReference>
<dbReference type="GO" id="GO:0042147">
    <property type="term" value="P:retrograde transport, endosome to Golgi"/>
    <property type="evidence" value="ECO:0007669"/>
    <property type="project" value="InterPro"/>
</dbReference>
<evidence type="ECO:0000259" key="9">
    <source>
        <dbReference type="SMART" id="SM00312"/>
    </source>
</evidence>
<dbReference type="InterPro" id="IPR036871">
    <property type="entry name" value="PX_dom_sf"/>
</dbReference>
<keyword evidence="11" id="KW-1185">Reference proteome</keyword>
<gene>
    <name evidence="10" type="ORF">BT63DRAFT_435576</name>
</gene>
<evidence type="ECO:0000313" key="10">
    <source>
        <dbReference type="EMBL" id="KAF2674472.1"/>
    </source>
</evidence>
<evidence type="ECO:0000256" key="4">
    <source>
        <dbReference type="ARBA" id="ARBA00060860"/>
    </source>
</evidence>
<dbReference type="Pfam" id="PF09325">
    <property type="entry name" value="Vps5"/>
    <property type="match status" value="1"/>
</dbReference>
<keyword evidence="1 6" id="KW-0813">Transport</keyword>
<dbReference type="GO" id="GO:0005829">
    <property type="term" value="C:cytosol"/>
    <property type="evidence" value="ECO:0007669"/>
    <property type="project" value="GOC"/>
</dbReference>
<proteinExistence type="inferred from homology"/>
<dbReference type="GO" id="GO:0006886">
    <property type="term" value="P:intracellular protein transport"/>
    <property type="evidence" value="ECO:0007669"/>
    <property type="project" value="TreeGrafter"/>
</dbReference>